<dbReference type="AlphaFoldDB" id="A0A8K0SZ52"/>
<keyword evidence="3" id="KW-1185">Reference proteome</keyword>
<evidence type="ECO:0000313" key="2">
    <source>
        <dbReference type="EMBL" id="KAH7325110.1"/>
    </source>
</evidence>
<organism evidence="2 3">
    <name type="scientific">Stachybotrys elegans</name>
    <dbReference type="NCBI Taxonomy" id="80388"/>
    <lineage>
        <taxon>Eukaryota</taxon>
        <taxon>Fungi</taxon>
        <taxon>Dikarya</taxon>
        <taxon>Ascomycota</taxon>
        <taxon>Pezizomycotina</taxon>
        <taxon>Sordariomycetes</taxon>
        <taxon>Hypocreomycetidae</taxon>
        <taxon>Hypocreales</taxon>
        <taxon>Stachybotryaceae</taxon>
        <taxon>Stachybotrys</taxon>
    </lineage>
</organism>
<dbReference type="EMBL" id="JAGPNK010000003">
    <property type="protein sequence ID" value="KAH7325110.1"/>
    <property type="molecule type" value="Genomic_DNA"/>
</dbReference>
<accession>A0A8K0SZ52</accession>
<dbReference type="Proteomes" id="UP000813444">
    <property type="component" value="Unassembled WGS sequence"/>
</dbReference>
<protein>
    <submittedName>
        <fullName evidence="2">Uncharacterized protein</fullName>
    </submittedName>
</protein>
<gene>
    <name evidence="2" type="ORF">B0I35DRAFT_476301</name>
</gene>
<comment type="caution">
    <text evidence="2">The sequence shown here is derived from an EMBL/GenBank/DDBJ whole genome shotgun (WGS) entry which is preliminary data.</text>
</comment>
<name>A0A8K0SZ52_9HYPO</name>
<evidence type="ECO:0000313" key="3">
    <source>
        <dbReference type="Proteomes" id="UP000813444"/>
    </source>
</evidence>
<reference evidence="2" key="1">
    <citation type="journal article" date="2021" name="Nat. Commun.">
        <title>Genetic determinants of endophytism in the Arabidopsis root mycobiome.</title>
        <authorList>
            <person name="Mesny F."/>
            <person name="Miyauchi S."/>
            <person name="Thiergart T."/>
            <person name="Pickel B."/>
            <person name="Atanasova L."/>
            <person name="Karlsson M."/>
            <person name="Huettel B."/>
            <person name="Barry K.W."/>
            <person name="Haridas S."/>
            <person name="Chen C."/>
            <person name="Bauer D."/>
            <person name="Andreopoulos W."/>
            <person name="Pangilinan J."/>
            <person name="LaButti K."/>
            <person name="Riley R."/>
            <person name="Lipzen A."/>
            <person name="Clum A."/>
            <person name="Drula E."/>
            <person name="Henrissat B."/>
            <person name="Kohler A."/>
            <person name="Grigoriev I.V."/>
            <person name="Martin F.M."/>
            <person name="Hacquard S."/>
        </authorList>
    </citation>
    <scope>NUCLEOTIDE SEQUENCE</scope>
    <source>
        <strain evidence="2">MPI-CAGE-CH-0235</strain>
    </source>
</reference>
<dbReference type="OrthoDB" id="4083871at2759"/>
<keyword evidence="1" id="KW-0472">Membrane</keyword>
<dbReference type="PANTHER" id="PTHR42077">
    <property type="entry name" value="YALI0F30239P"/>
    <property type="match status" value="1"/>
</dbReference>
<proteinExistence type="predicted"/>
<evidence type="ECO:0000256" key="1">
    <source>
        <dbReference type="SAM" id="Phobius"/>
    </source>
</evidence>
<feature type="transmembrane region" description="Helical" evidence="1">
    <location>
        <begin position="14"/>
        <end position="32"/>
    </location>
</feature>
<dbReference type="PANTHER" id="PTHR42077:SF1">
    <property type="entry name" value="YALI0F30239P"/>
    <property type="match status" value="1"/>
</dbReference>
<sequence>MSNSGSQMAVIRQLTPLIILFSIIIVGAWVGYQIYLSVTKMQETAAERMNRHNVVFTKDGVRVGVKQMKNEKYVDATQSWVYKAWDLGSAAKEEDAKAKKKRR</sequence>
<keyword evidence="1" id="KW-0812">Transmembrane</keyword>
<keyword evidence="1" id="KW-1133">Transmembrane helix</keyword>